<accession>A0A9B0SZG3</accession>
<keyword evidence="7" id="KW-1133">Transmembrane helix</keyword>
<dbReference type="GO" id="GO:0007166">
    <property type="term" value="P:cell surface receptor signaling pathway"/>
    <property type="evidence" value="ECO:0007669"/>
    <property type="project" value="InterPro"/>
</dbReference>
<protein>
    <recommendedName>
        <fullName evidence="2">T-cell surface glycoprotein CD3 delta chain</fullName>
    </recommendedName>
    <alternativeName>
        <fullName evidence="13">T-cell receptor T3 delta chain</fullName>
    </alternativeName>
</protein>
<reference evidence="18" key="1">
    <citation type="submission" date="2025-08" db="UniProtKB">
        <authorList>
            <consortium name="RefSeq"/>
        </authorList>
    </citation>
    <scope>IDENTIFICATION</scope>
    <source>
        <tissue evidence="18">Spleen</tissue>
    </source>
</reference>
<keyword evidence="3" id="KW-0597">Phosphoprotein</keyword>
<evidence type="ECO:0000256" key="4">
    <source>
        <dbReference type="ARBA" id="ARBA00022692"/>
    </source>
</evidence>
<dbReference type="SUPFAM" id="SSF48726">
    <property type="entry name" value="Immunoglobulin"/>
    <property type="match status" value="1"/>
</dbReference>
<evidence type="ECO:0000313" key="18">
    <source>
        <dbReference type="RefSeq" id="XP_006833936.1"/>
    </source>
</evidence>
<name>A0A9B0SZG3_CHRAS</name>
<evidence type="ECO:0000256" key="12">
    <source>
        <dbReference type="ARBA" id="ARBA00023180"/>
    </source>
</evidence>
<dbReference type="GO" id="GO:0004888">
    <property type="term" value="F:transmembrane signaling receptor activity"/>
    <property type="evidence" value="ECO:0007669"/>
    <property type="project" value="InterPro"/>
</dbReference>
<dbReference type="OrthoDB" id="8941324at2759"/>
<dbReference type="FunFam" id="2.60.40.10:FF:001361">
    <property type="entry name" value="T-cell surface glycoprotein CD3 delta chain"/>
    <property type="match status" value="1"/>
</dbReference>
<keyword evidence="4" id="KW-0812">Transmembrane</keyword>
<evidence type="ECO:0000256" key="5">
    <source>
        <dbReference type="ARBA" id="ARBA00022729"/>
    </source>
</evidence>
<dbReference type="Proteomes" id="UP000504623">
    <property type="component" value="Unplaced"/>
</dbReference>
<evidence type="ECO:0000256" key="15">
    <source>
        <dbReference type="SAM" id="SignalP"/>
    </source>
</evidence>
<dbReference type="PROSITE" id="PS51055">
    <property type="entry name" value="ITAM_1"/>
    <property type="match status" value="1"/>
</dbReference>
<dbReference type="InterPro" id="IPR036179">
    <property type="entry name" value="Ig-like_dom_sf"/>
</dbReference>
<gene>
    <name evidence="18" type="primary">CD3D</name>
</gene>
<evidence type="ECO:0000256" key="14">
    <source>
        <dbReference type="ARBA" id="ARBA00047083"/>
    </source>
</evidence>
<feature type="chain" id="PRO_5039176426" description="T-cell surface glycoprotein CD3 delta chain" evidence="15">
    <location>
        <begin position="23"/>
        <end position="127"/>
    </location>
</feature>
<feature type="domain" description="CD3 gamma/delta subunit Ig-like" evidence="16">
    <location>
        <begin position="30"/>
        <end position="91"/>
    </location>
</feature>
<comment type="subunit">
    <text evidence="14">The TCR-CD3 complex is composed of a CD3D/CD3E and a CD3G/CD3E heterodimers that preferentially associate with TCRalpha and TCRbeta, respectively, to form TCRalpha/CD3E/CD3G and TCRbeta/CD3G/CD3E trimers. In turn, the hexamer interacts with CD3Z homodimer to form the TCR-CD3 complex. Alternatively, TCRalpha and TCRbeta can be replaced by TCRgamma and TCRdelta. Interacts with coreceptors CD4 and CD8.</text>
</comment>
<evidence type="ECO:0000256" key="11">
    <source>
        <dbReference type="ARBA" id="ARBA00023170"/>
    </source>
</evidence>
<evidence type="ECO:0000256" key="1">
    <source>
        <dbReference type="ARBA" id="ARBA00004479"/>
    </source>
</evidence>
<dbReference type="AlphaFoldDB" id="A0A9B0SZG3"/>
<feature type="signal peptide" evidence="15">
    <location>
        <begin position="1"/>
        <end position="22"/>
    </location>
</feature>
<dbReference type="InterPro" id="IPR015484">
    <property type="entry name" value="CD3_esu/gsu/dsu"/>
</dbReference>
<dbReference type="GO" id="GO:0002250">
    <property type="term" value="P:adaptive immune response"/>
    <property type="evidence" value="ECO:0007669"/>
    <property type="project" value="UniProtKB-KW"/>
</dbReference>
<comment type="subcellular location">
    <subcellularLocation>
        <location evidence="1">Membrane</location>
        <topology evidence="1">Single-pass type I membrane protein</topology>
    </subcellularLocation>
</comment>
<evidence type="ECO:0000313" key="17">
    <source>
        <dbReference type="Proteomes" id="UP000504623"/>
    </source>
</evidence>
<dbReference type="InterPro" id="IPR003110">
    <property type="entry name" value="Phos_immunorcpt_sig_ITAM"/>
</dbReference>
<evidence type="ECO:0000256" key="7">
    <source>
        <dbReference type="ARBA" id="ARBA00022989"/>
    </source>
</evidence>
<organism evidence="17 18">
    <name type="scientific">Chrysochloris asiatica</name>
    <name type="common">Cape golden mole</name>
    <dbReference type="NCBI Taxonomy" id="185453"/>
    <lineage>
        <taxon>Eukaryota</taxon>
        <taxon>Metazoa</taxon>
        <taxon>Chordata</taxon>
        <taxon>Craniata</taxon>
        <taxon>Vertebrata</taxon>
        <taxon>Euteleostomi</taxon>
        <taxon>Mammalia</taxon>
        <taxon>Eutheria</taxon>
        <taxon>Afrotheria</taxon>
        <taxon>Chrysochloridae</taxon>
        <taxon>Chrysochlorinae</taxon>
        <taxon>Chrysochloris</taxon>
    </lineage>
</organism>
<dbReference type="InterPro" id="IPR032052">
    <property type="entry name" value="Ig_4"/>
</dbReference>
<evidence type="ECO:0000256" key="6">
    <source>
        <dbReference type="ARBA" id="ARBA00022859"/>
    </source>
</evidence>
<evidence type="ECO:0000256" key="2">
    <source>
        <dbReference type="ARBA" id="ARBA00014256"/>
    </source>
</evidence>
<proteinExistence type="predicted"/>
<evidence type="ECO:0000256" key="3">
    <source>
        <dbReference type="ARBA" id="ARBA00022553"/>
    </source>
</evidence>
<dbReference type="PANTHER" id="PTHR10570">
    <property type="entry name" value="T-CELL SURFACE GLYCOPROTEIN CD3 GAMMA CHAIN / DELTA CHAIN"/>
    <property type="match status" value="1"/>
</dbReference>
<keyword evidence="9" id="KW-0472">Membrane</keyword>
<keyword evidence="5 15" id="KW-0732">Signal</keyword>
<keyword evidence="17" id="KW-1185">Reference proteome</keyword>
<dbReference type="GO" id="GO:0009897">
    <property type="term" value="C:external side of plasma membrane"/>
    <property type="evidence" value="ECO:0007669"/>
    <property type="project" value="TreeGrafter"/>
</dbReference>
<dbReference type="Pfam" id="PF16680">
    <property type="entry name" value="Ig_4"/>
    <property type="match status" value="1"/>
</dbReference>
<sequence length="127" mass="14524">MEQSKFLVGLILATLLLQVSFCKINVEEHEDKVILTCGNNITWIEGTKGNPISDNKHLDLGKRILDPQGMYKCNGTGDEAGKEYSVEVYYRTADTQTLVRNDQLYQPLRDRDDAHFSHIGRNWPQNK</sequence>
<dbReference type="Pfam" id="PF02189">
    <property type="entry name" value="ITAM"/>
    <property type="match status" value="1"/>
</dbReference>
<dbReference type="CTD" id="915"/>
<dbReference type="PANTHER" id="PTHR10570:SF5">
    <property type="entry name" value="T-CELL SURFACE GLYCOPROTEIN CD3 DELTA CHAIN"/>
    <property type="match status" value="1"/>
</dbReference>
<dbReference type="GeneID" id="102830131"/>
<dbReference type="GO" id="GO:0042105">
    <property type="term" value="C:alpha-beta T cell receptor complex"/>
    <property type="evidence" value="ECO:0007669"/>
    <property type="project" value="TreeGrafter"/>
</dbReference>
<keyword evidence="8" id="KW-1064">Adaptive immunity</keyword>
<dbReference type="Gene3D" id="2.60.40.10">
    <property type="entry name" value="Immunoglobulins"/>
    <property type="match status" value="1"/>
</dbReference>
<keyword evidence="10" id="KW-1015">Disulfide bond</keyword>
<dbReference type="SMART" id="SM00077">
    <property type="entry name" value="ITAM"/>
    <property type="match status" value="1"/>
</dbReference>
<keyword evidence="12" id="KW-0325">Glycoprotein</keyword>
<evidence type="ECO:0000256" key="9">
    <source>
        <dbReference type="ARBA" id="ARBA00023136"/>
    </source>
</evidence>
<keyword evidence="11" id="KW-0675">Receptor</keyword>
<evidence type="ECO:0000256" key="13">
    <source>
        <dbReference type="ARBA" id="ARBA00030628"/>
    </source>
</evidence>
<dbReference type="GO" id="GO:0045059">
    <property type="term" value="P:positive thymic T cell selection"/>
    <property type="evidence" value="ECO:0007669"/>
    <property type="project" value="TreeGrafter"/>
</dbReference>
<evidence type="ECO:0000259" key="16">
    <source>
        <dbReference type="Pfam" id="PF16680"/>
    </source>
</evidence>
<keyword evidence="6" id="KW-0391">Immunity</keyword>
<evidence type="ECO:0000256" key="8">
    <source>
        <dbReference type="ARBA" id="ARBA00023130"/>
    </source>
</evidence>
<dbReference type="InterPro" id="IPR013783">
    <property type="entry name" value="Ig-like_fold"/>
</dbReference>
<evidence type="ECO:0000256" key="10">
    <source>
        <dbReference type="ARBA" id="ARBA00023157"/>
    </source>
</evidence>
<dbReference type="RefSeq" id="XP_006833936.1">
    <property type="nucleotide sequence ID" value="XM_006833873.1"/>
</dbReference>